<dbReference type="AlphaFoldDB" id="A0A371R327"/>
<dbReference type="OrthoDB" id="30741at2157"/>
<dbReference type="Proteomes" id="UP000651120">
    <property type="component" value="Unassembled WGS sequence"/>
</dbReference>
<evidence type="ECO:0000259" key="1">
    <source>
        <dbReference type="PROSITE" id="PS51658"/>
    </source>
</evidence>
<dbReference type="EMBL" id="DUJP01000016">
    <property type="protein sequence ID" value="HII46578.1"/>
    <property type="molecule type" value="Genomic_DNA"/>
</dbReference>
<dbReference type="Gene3D" id="3.10.690.10">
    <property type="entry name" value="Bifunctional nuclease domain"/>
    <property type="match status" value="1"/>
</dbReference>
<dbReference type="RefSeq" id="WP_011009416.1">
    <property type="nucleotide sequence ID" value="NZ_DAIOPL010000012.1"/>
</dbReference>
<dbReference type="Proteomes" id="UP000256877">
    <property type="component" value="Unassembled WGS sequence"/>
</dbReference>
<dbReference type="PANTHER" id="PTHR15160:SF1">
    <property type="entry name" value="VON HIPPEL-LINDAU DISEASE TUMOR SUPPRESSOR"/>
    <property type="match status" value="1"/>
</dbReference>
<dbReference type="GeneID" id="1466080"/>
<dbReference type="SUPFAM" id="SSF103256">
    <property type="entry name" value="Hypothetical protein TM0160"/>
    <property type="match status" value="1"/>
</dbReference>
<reference evidence="2" key="2">
    <citation type="journal article" date="2020" name="bioRxiv">
        <title>A rank-normalized archaeal taxonomy based on genome phylogeny resolves widespread incomplete and uneven classifications.</title>
        <authorList>
            <person name="Rinke C."/>
            <person name="Chuvochina M."/>
            <person name="Mussig A.J."/>
            <person name="Chaumeil P.-A."/>
            <person name="Waite D.W."/>
            <person name="Whitman W.B."/>
            <person name="Parks D.H."/>
            <person name="Hugenholtz P."/>
        </authorList>
    </citation>
    <scope>NUCLEOTIDE SEQUENCE</scope>
    <source>
        <strain evidence="2">UBA8839</strain>
    </source>
</reference>
<dbReference type="Pfam" id="PF02577">
    <property type="entry name" value="BFN_dom"/>
    <property type="match status" value="1"/>
</dbReference>
<dbReference type="GO" id="GO:0004518">
    <property type="term" value="F:nuclease activity"/>
    <property type="evidence" value="ECO:0007669"/>
    <property type="project" value="InterPro"/>
</dbReference>
<dbReference type="PANTHER" id="PTHR15160">
    <property type="entry name" value="VON HIPPEL-LINDAU PROTEIN"/>
    <property type="match status" value="1"/>
</dbReference>
<gene>
    <name evidence="3" type="ORF">CGL52_07575</name>
    <name evidence="2" type="ORF">HA333_03765</name>
</gene>
<protein>
    <submittedName>
        <fullName evidence="2">Bifunctional nuclease family protein</fullName>
    </submittedName>
</protein>
<dbReference type="PROSITE" id="PS51658">
    <property type="entry name" value="BFN"/>
    <property type="match status" value="1"/>
</dbReference>
<evidence type="ECO:0000313" key="3">
    <source>
        <dbReference type="EMBL" id="RFA98209.1"/>
    </source>
</evidence>
<dbReference type="InterPro" id="IPR036104">
    <property type="entry name" value="BFN_sf"/>
</dbReference>
<feature type="domain" description="BFN" evidence="1">
    <location>
        <begin position="4"/>
        <end position="140"/>
    </location>
</feature>
<dbReference type="OMA" id="MINGTYT"/>
<sequence length="153" mass="16622">MVRYLKAELVGLLETVDSYGQVVGIMLIGAEEWGDKAVPIIIGAAETLSIKKGMGEIDFPRPLSHDLFIDILEALGATVEKVTIDALVSSTYTATVYIKDKDGKTHSFDARPSDAVALAVRVNAPIFIADNLEKYAEDLRKYIPPPSGKVTEE</sequence>
<dbReference type="EMBL" id="NMUF01000019">
    <property type="protein sequence ID" value="RFA98209.1"/>
    <property type="molecule type" value="Genomic_DNA"/>
</dbReference>
<reference evidence="3 4" key="1">
    <citation type="submission" date="2017-07" db="EMBL/GenBank/DDBJ databases">
        <title>Draft genome sequence of aerobic hyperthermophilic archaea, Pyrobaculum aerophilum YKB31 and YKB32.</title>
        <authorList>
            <person name="Mochizuki T."/>
            <person name="Berliner A.J."/>
            <person name="Yoshida-Takashima Y."/>
            <person name="Takaki Y."/>
            <person name="Nunoura T."/>
            <person name="Takai K."/>
        </authorList>
    </citation>
    <scope>NUCLEOTIDE SEQUENCE [LARGE SCALE GENOMIC DNA]</scope>
    <source>
        <strain evidence="3 4">YKB32</strain>
    </source>
</reference>
<name>A0A371R327_9CREN</name>
<organism evidence="3 4">
    <name type="scientific">Pyrobaculum aerophilum</name>
    <dbReference type="NCBI Taxonomy" id="13773"/>
    <lineage>
        <taxon>Archaea</taxon>
        <taxon>Thermoproteota</taxon>
        <taxon>Thermoprotei</taxon>
        <taxon>Thermoproteales</taxon>
        <taxon>Thermoproteaceae</taxon>
        <taxon>Pyrobaculum</taxon>
    </lineage>
</organism>
<comment type="caution">
    <text evidence="3">The sequence shown here is derived from an EMBL/GenBank/DDBJ whole genome shotgun (WGS) entry which is preliminary data.</text>
</comment>
<proteinExistence type="predicted"/>
<evidence type="ECO:0000313" key="4">
    <source>
        <dbReference type="Proteomes" id="UP000256877"/>
    </source>
</evidence>
<dbReference type="InterPro" id="IPR003729">
    <property type="entry name" value="Bi_nuclease_dom"/>
</dbReference>
<evidence type="ECO:0000313" key="2">
    <source>
        <dbReference type="EMBL" id="HII46578.1"/>
    </source>
</evidence>
<accession>A0A371R327</accession>